<dbReference type="InterPro" id="IPR013986">
    <property type="entry name" value="DExx_box_DNA_helicase_dom_sf"/>
</dbReference>
<evidence type="ECO:0000259" key="12">
    <source>
        <dbReference type="PROSITE" id="PS51198"/>
    </source>
</evidence>
<dbReference type="PANTHER" id="PTHR11070:SF2">
    <property type="entry name" value="ATP-DEPENDENT DNA HELICASE SRS2"/>
    <property type="match status" value="1"/>
</dbReference>
<accession>A0AAI9K0Q3</accession>
<dbReference type="Gene3D" id="1.10.10.160">
    <property type="match status" value="1"/>
</dbReference>
<evidence type="ECO:0000256" key="4">
    <source>
        <dbReference type="ARBA" id="ARBA00022806"/>
    </source>
</evidence>
<comment type="caution">
    <text evidence="14">The sequence shown here is derived from an EMBL/GenBank/DDBJ whole genome shotgun (WGS) entry which is preliminary data.</text>
</comment>
<dbReference type="EC" id="5.6.2.4" evidence="9"/>
<name>A0AAI9K0Q3_9FIRM</name>
<dbReference type="AlphaFoldDB" id="A0AAI9K0Q3"/>
<keyword evidence="7" id="KW-0413">Isomerase</keyword>
<evidence type="ECO:0000259" key="13">
    <source>
        <dbReference type="PROSITE" id="PS51217"/>
    </source>
</evidence>
<dbReference type="GO" id="GO:0005829">
    <property type="term" value="C:cytosol"/>
    <property type="evidence" value="ECO:0007669"/>
    <property type="project" value="TreeGrafter"/>
</dbReference>
<comment type="catalytic activity">
    <reaction evidence="8">
        <text>Couples ATP hydrolysis with the unwinding of duplex DNA by translocating in the 3'-5' direction.</text>
        <dbReference type="EC" id="5.6.2.4"/>
    </reaction>
</comment>
<evidence type="ECO:0000256" key="3">
    <source>
        <dbReference type="ARBA" id="ARBA00022801"/>
    </source>
</evidence>
<dbReference type="CDD" id="cd17932">
    <property type="entry name" value="DEXQc_UvrD"/>
    <property type="match status" value="1"/>
</dbReference>
<dbReference type="GO" id="GO:0000725">
    <property type="term" value="P:recombinational repair"/>
    <property type="evidence" value="ECO:0007669"/>
    <property type="project" value="TreeGrafter"/>
</dbReference>
<keyword evidence="4 11" id="KW-0347">Helicase</keyword>
<dbReference type="InterPro" id="IPR000212">
    <property type="entry name" value="DNA_helicase_UvrD/REP"/>
</dbReference>
<dbReference type="PANTHER" id="PTHR11070">
    <property type="entry name" value="UVRD / RECB / PCRA DNA HELICASE FAMILY MEMBER"/>
    <property type="match status" value="1"/>
</dbReference>
<keyword evidence="6" id="KW-0238">DNA-binding</keyword>
<evidence type="ECO:0000313" key="14">
    <source>
        <dbReference type="EMBL" id="GFO93339.1"/>
    </source>
</evidence>
<dbReference type="InterPro" id="IPR027417">
    <property type="entry name" value="P-loop_NTPase"/>
</dbReference>
<evidence type="ECO:0000256" key="7">
    <source>
        <dbReference type="ARBA" id="ARBA00023235"/>
    </source>
</evidence>
<dbReference type="InterPro" id="IPR014016">
    <property type="entry name" value="UvrD-like_ATP-bd"/>
</dbReference>
<comment type="catalytic activity">
    <reaction evidence="10">
        <text>ATP + H2O = ADP + phosphate + H(+)</text>
        <dbReference type="Rhea" id="RHEA:13065"/>
        <dbReference type="ChEBI" id="CHEBI:15377"/>
        <dbReference type="ChEBI" id="CHEBI:15378"/>
        <dbReference type="ChEBI" id="CHEBI:30616"/>
        <dbReference type="ChEBI" id="CHEBI:43474"/>
        <dbReference type="ChEBI" id="CHEBI:456216"/>
        <dbReference type="EC" id="5.6.2.4"/>
    </reaction>
</comment>
<dbReference type="RefSeq" id="WP_055222794.1">
    <property type="nucleotide sequence ID" value="NZ_BLYL01000001.1"/>
</dbReference>
<evidence type="ECO:0000256" key="8">
    <source>
        <dbReference type="ARBA" id="ARBA00034617"/>
    </source>
</evidence>
<dbReference type="GO" id="GO:0043138">
    <property type="term" value="F:3'-5' DNA helicase activity"/>
    <property type="evidence" value="ECO:0007669"/>
    <property type="project" value="UniProtKB-EC"/>
</dbReference>
<protein>
    <recommendedName>
        <fullName evidence="9">DNA 3'-5' helicase</fullName>
        <ecNumber evidence="9">5.6.2.4</ecNumber>
    </recommendedName>
</protein>
<feature type="domain" description="UvrD-like helicase C-terminal" evidence="13">
    <location>
        <begin position="276"/>
        <end position="540"/>
    </location>
</feature>
<evidence type="ECO:0000313" key="15">
    <source>
        <dbReference type="Proteomes" id="UP000660047"/>
    </source>
</evidence>
<keyword evidence="2 11" id="KW-0547">Nucleotide-binding</keyword>
<keyword evidence="3 11" id="KW-0378">Hydrolase</keyword>
<comment type="similarity">
    <text evidence="1">Belongs to the helicase family. UvrD subfamily.</text>
</comment>
<dbReference type="EMBL" id="BLYL01000001">
    <property type="protein sequence ID" value="GFO93339.1"/>
    <property type="molecule type" value="Genomic_DNA"/>
</dbReference>
<dbReference type="Pfam" id="PF00580">
    <property type="entry name" value="UvrD-helicase"/>
    <property type="match status" value="1"/>
</dbReference>
<evidence type="ECO:0000256" key="5">
    <source>
        <dbReference type="ARBA" id="ARBA00022840"/>
    </source>
</evidence>
<dbReference type="Pfam" id="PF13361">
    <property type="entry name" value="UvrD_C"/>
    <property type="match status" value="1"/>
</dbReference>
<dbReference type="InterPro" id="IPR014017">
    <property type="entry name" value="DNA_helicase_UvrD-like_C"/>
</dbReference>
<dbReference type="GO" id="GO:0005524">
    <property type="term" value="F:ATP binding"/>
    <property type="evidence" value="ECO:0007669"/>
    <property type="project" value="UniProtKB-UniRule"/>
</dbReference>
<sequence length="665" mass="77382">MEFNESQKRAVRHCDGPMLLLAGPGSGKTTVITHRIKYITEEHGVRPDNILVITFTKAAANEMKGRFQELCPGVRGVTFGTFHSVFFWILRNAYNYTAANIVTDSEKYGVIRDSIDRHGFRYDSQEDFAKNVVGEIGNVKSGRVSLENYESTTMKPEDFRVVYDEYENFLRRCGKIDFDDMLVFTYELLSERPDILKMWQNKFRYILIDEFQDINMIQYDIVKLLAGERQNVFSVGDDDQSVYGFRGAAPAIMKKFPEDFHGTVIEYLNVNYRCSYDIVECSKRIIQNNRDRYEKQLRSAFAAGQSDRVHIVKTDSMTEQNKKIIDRITELNRAGIPYREMAIIFRTNTEPRALASKLMENGIPFLMKDNIPNIFTHFLAENIFDYIRLARGSRDRRTVLRIINKPNRYISRDAFDSPVVNFEELRQNYKDKYRIVNNINVLENDLERISRLAPYAAVNYIRKAVGLDAYVREYAEYRGVSEDDYIDILEEIQDSAKDFLSFDGWMEYIDEYTKQLREQSRQGSVAGDAVTLSTMHCSKGLEYSYVFIMDAVEDITPHKKSVGDGNIEEERRLFYVAVTRAKYGLYVYVPQKMYGRKAVTSRFVQEMLVDRSLIKTGNTIIHKRYGRGVITYVDDRKLCVHFDDIHETKTLSLEYTINNELIENA</sequence>
<keyword evidence="5 11" id="KW-0067">ATP-binding</keyword>
<evidence type="ECO:0000256" key="9">
    <source>
        <dbReference type="ARBA" id="ARBA00034808"/>
    </source>
</evidence>
<feature type="domain" description="UvrD-like helicase ATP-binding" evidence="12">
    <location>
        <begin position="1"/>
        <end position="275"/>
    </location>
</feature>
<evidence type="ECO:0000256" key="10">
    <source>
        <dbReference type="ARBA" id="ARBA00048988"/>
    </source>
</evidence>
<dbReference type="PROSITE" id="PS51217">
    <property type="entry name" value="UVRD_HELICASE_CTER"/>
    <property type="match status" value="1"/>
</dbReference>
<gene>
    <name evidence="14" type="ORF">COEU31_03850</name>
</gene>
<organism evidence="14 15">
    <name type="scientific">Coprococcus eutactus</name>
    <dbReference type="NCBI Taxonomy" id="33043"/>
    <lineage>
        <taxon>Bacteria</taxon>
        <taxon>Bacillati</taxon>
        <taxon>Bacillota</taxon>
        <taxon>Clostridia</taxon>
        <taxon>Lachnospirales</taxon>
        <taxon>Lachnospiraceae</taxon>
        <taxon>Coprococcus</taxon>
    </lineage>
</organism>
<evidence type="ECO:0000256" key="11">
    <source>
        <dbReference type="PROSITE-ProRule" id="PRU00560"/>
    </source>
</evidence>
<dbReference type="GO" id="GO:0016787">
    <property type="term" value="F:hydrolase activity"/>
    <property type="evidence" value="ECO:0007669"/>
    <property type="project" value="UniProtKB-UniRule"/>
</dbReference>
<proteinExistence type="inferred from homology"/>
<dbReference type="Gene3D" id="3.40.50.300">
    <property type="entry name" value="P-loop containing nucleotide triphosphate hydrolases"/>
    <property type="match status" value="2"/>
</dbReference>
<dbReference type="GO" id="GO:0003677">
    <property type="term" value="F:DNA binding"/>
    <property type="evidence" value="ECO:0007669"/>
    <property type="project" value="UniProtKB-KW"/>
</dbReference>
<dbReference type="GO" id="GO:0033202">
    <property type="term" value="C:DNA helicase complex"/>
    <property type="evidence" value="ECO:0007669"/>
    <property type="project" value="TreeGrafter"/>
</dbReference>
<dbReference type="Proteomes" id="UP000660047">
    <property type="component" value="Unassembled WGS sequence"/>
</dbReference>
<evidence type="ECO:0000256" key="6">
    <source>
        <dbReference type="ARBA" id="ARBA00023125"/>
    </source>
</evidence>
<evidence type="ECO:0000256" key="1">
    <source>
        <dbReference type="ARBA" id="ARBA00009922"/>
    </source>
</evidence>
<evidence type="ECO:0000256" key="2">
    <source>
        <dbReference type="ARBA" id="ARBA00022741"/>
    </source>
</evidence>
<dbReference type="Gene3D" id="1.10.486.10">
    <property type="entry name" value="PCRA, domain 4"/>
    <property type="match status" value="1"/>
</dbReference>
<dbReference type="PROSITE" id="PS51198">
    <property type="entry name" value="UVRD_HELICASE_ATP_BIND"/>
    <property type="match status" value="1"/>
</dbReference>
<reference evidence="14" key="1">
    <citation type="submission" date="2020-06" db="EMBL/GenBank/DDBJ databases">
        <title>Characterization of fructooligosaccharide metabolism and fructooligosaccharide-degrading enzymes in human commensal butyrate producers.</title>
        <authorList>
            <person name="Tanno H."/>
            <person name="Fujii T."/>
            <person name="Hirano K."/>
            <person name="Maeno S."/>
            <person name="Tonozuka T."/>
            <person name="Sakamoto M."/>
            <person name="Ohkuma M."/>
            <person name="Tochio T."/>
            <person name="Endo A."/>
        </authorList>
    </citation>
    <scope>NUCLEOTIDE SEQUENCE</scope>
    <source>
        <strain evidence="14">JCM 31265</strain>
    </source>
</reference>
<dbReference type="SUPFAM" id="SSF52540">
    <property type="entry name" value="P-loop containing nucleoside triphosphate hydrolases"/>
    <property type="match status" value="1"/>
</dbReference>
<feature type="binding site" evidence="11">
    <location>
        <begin position="22"/>
        <end position="29"/>
    </location>
    <ligand>
        <name>ATP</name>
        <dbReference type="ChEBI" id="CHEBI:30616"/>
    </ligand>
</feature>